<gene>
    <name evidence="1" type="ORF">PsYK624_092690</name>
</gene>
<dbReference type="Gene3D" id="2.60.120.10">
    <property type="entry name" value="Jelly Rolls"/>
    <property type="match status" value="1"/>
</dbReference>
<dbReference type="EMBL" id="BPQB01000030">
    <property type="protein sequence ID" value="GJE93110.1"/>
    <property type="molecule type" value="Genomic_DNA"/>
</dbReference>
<sequence>MLRSQDVRLIPRYSRAINYFRESREMAANRENVPHRISTAELPAESFRKIAHPVDASCVRQVFSLGDACGLSKLGVHFCRVEPHTQSSVVHCHSHDEEWVYILEAGAAGATLLVHTGGDAEPREEKALKGDFFAFPANSGISHALRAGDQELVYLCSGTRMDMDVCMYPTSGKTLVVDRTKGGSNWFVNEAAKEPW</sequence>
<dbReference type="InterPro" id="IPR014710">
    <property type="entry name" value="RmlC-like_jellyroll"/>
</dbReference>
<dbReference type="CDD" id="cd02224">
    <property type="entry name" value="cupin_SPO2919-like"/>
    <property type="match status" value="1"/>
</dbReference>
<dbReference type="InterPro" id="IPR011051">
    <property type="entry name" value="RmlC_Cupin_sf"/>
</dbReference>
<reference evidence="1 2" key="1">
    <citation type="submission" date="2021-08" db="EMBL/GenBank/DDBJ databases">
        <title>Draft Genome Sequence of Phanerochaete sordida strain YK-624.</title>
        <authorList>
            <person name="Mori T."/>
            <person name="Dohra H."/>
            <person name="Suzuki T."/>
            <person name="Kawagishi H."/>
            <person name="Hirai H."/>
        </authorList>
    </citation>
    <scope>NUCLEOTIDE SEQUENCE [LARGE SCALE GENOMIC DNA]</scope>
    <source>
        <strain evidence="1 2">YK-624</strain>
    </source>
</reference>
<dbReference type="Proteomes" id="UP000703269">
    <property type="component" value="Unassembled WGS sequence"/>
</dbReference>
<organism evidence="1 2">
    <name type="scientific">Phanerochaete sordida</name>
    <dbReference type="NCBI Taxonomy" id="48140"/>
    <lineage>
        <taxon>Eukaryota</taxon>
        <taxon>Fungi</taxon>
        <taxon>Dikarya</taxon>
        <taxon>Basidiomycota</taxon>
        <taxon>Agaricomycotina</taxon>
        <taxon>Agaricomycetes</taxon>
        <taxon>Polyporales</taxon>
        <taxon>Phanerochaetaceae</taxon>
        <taxon>Phanerochaete</taxon>
    </lineage>
</organism>
<proteinExistence type="predicted"/>
<comment type="caution">
    <text evidence="1">The sequence shown here is derived from an EMBL/GenBank/DDBJ whole genome shotgun (WGS) entry which is preliminary data.</text>
</comment>
<accession>A0A9P3GE35</accession>
<dbReference type="SUPFAM" id="SSF51182">
    <property type="entry name" value="RmlC-like cupins"/>
    <property type="match status" value="1"/>
</dbReference>
<keyword evidence="2" id="KW-1185">Reference proteome</keyword>
<name>A0A9P3GE35_9APHY</name>
<dbReference type="AlphaFoldDB" id="A0A9P3GE35"/>
<evidence type="ECO:0000313" key="2">
    <source>
        <dbReference type="Proteomes" id="UP000703269"/>
    </source>
</evidence>
<protein>
    <submittedName>
        <fullName evidence="1">Cupin-2 domain-containing protein</fullName>
    </submittedName>
</protein>
<evidence type="ECO:0000313" key="1">
    <source>
        <dbReference type="EMBL" id="GJE93110.1"/>
    </source>
</evidence>
<dbReference type="OrthoDB" id="10263073at2759"/>